<gene>
    <name evidence="4" type="ordered locus">KQS_04220</name>
</gene>
<feature type="signal peptide" evidence="2">
    <location>
        <begin position="1"/>
        <end position="20"/>
    </location>
</feature>
<evidence type="ECO:0000313" key="4">
    <source>
        <dbReference type="EMBL" id="CCG52824.1"/>
    </source>
</evidence>
<organism evidence="4 5">
    <name type="scientific">Flavobacterium indicum (strain DSM 17447 / CIP 109464 / GPTSA100-9)</name>
    <dbReference type="NCBI Taxonomy" id="1094466"/>
    <lineage>
        <taxon>Bacteria</taxon>
        <taxon>Pseudomonadati</taxon>
        <taxon>Bacteroidota</taxon>
        <taxon>Flavobacteriia</taxon>
        <taxon>Flavobacteriales</taxon>
        <taxon>Flavobacteriaceae</taxon>
        <taxon>Flavobacterium</taxon>
    </lineage>
</organism>
<dbReference type="RefSeq" id="WP_014387966.1">
    <property type="nucleotide sequence ID" value="NC_017025.1"/>
</dbReference>
<dbReference type="EMBL" id="HE774682">
    <property type="protein sequence ID" value="CCG52824.1"/>
    <property type="molecule type" value="Genomic_DNA"/>
</dbReference>
<keyword evidence="1" id="KW-0472">Membrane</keyword>
<dbReference type="eggNOG" id="ENOG502ZCH8">
    <property type="taxonomic scope" value="Bacteria"/>
</dbReference>
<evidence type="ECO:0000259" key="3">
    <source>
        <dbReference type="Pfam" id="PF14257"/>
    </source>
</evidence>
<reference evidence="4 5" key="1">
    <citation type="journal article" date="2012" name="J. Bacteriol.">
        <title>Complete Genome Sequence of Flavobacterium indicum GPSTA100-9T, Isolated from Warm Spring Water.</title>
        <authorList>
            <person name="Barbier P."/>
            <person name="Houel A."/>
            <person name="Loux V."/>
            <person name="Poulain J."/>
            <person name="Bernardet J.F."/>
            <person name="Touchon M."/>
            <person name="Duchaud E."/>
        </authorList>
    </citation>
    <scope>NUCLEOTIDE SEQUENCE [LARGE SCALE GENOMIC DNA]</scope>
    <source>
        <strain evidence="5">DSM 17447 / CIP 109464 / GPTSA100-9</strain>
    </source>
</reference>
<keyword evidence="1" id="KW-0812">Transmembrane</keyword>
<dbReference type="OrthoDB" id="8704559at2"/>
<dbReference type="HOGENOM" id="CLU_849291_0_0_10"/>
<protein>
    <submittedName>
        <fullName evidence="4">Probable lipoprotein</fullName>
    </submittedName>
</protein>
<dbReference type="PROSITE" id="PS51257">
    <property type="entry name" value="PROKAR_LIPOPROTEIN"/>
    <property type="match status" value="1"/>
</dbReference>
<evidence type="ECO:0000313" key="5">
    <source>
        <dbReference type="Proteomes" id="UP000007599"/>
    </source>
</evidence>
<dbReference type="AlphaFoldDB" id="H8XU41"/>
<name>H8XU41_FLAIG</name>
<sequence>MKKTVIGLGTFALLILTLFACNKKAEETPGVSAMDLKTVATDSAAVEEKSMSSIAAEVDKNSKRQFIQTADLKFKVKSVTESTYKIESLTKKVGGFVTLSELRSTIINKDETKISQDSTLISTQFEVNNILLLRVPNIKLDTLLRSLTSEVQFLDYRVIKADDVQFQLLSKDLASKRGKKQAQRIENAIKTKGKKLKDITESEQQLGAKESSIDENYVEKLALEDQINFSTITIELYQNEQTKNEVIANSKNSTAFRPHIGIQILDSLQSGWILLENILSFLIQIWPLILFAAIVFYFRNKLKRKE</sequence>
<proteinExistence type="predicted"/>
<dbReference type="Proteomes" id="UP000007599">
    <property type="component" value="Chromosome I"/>
</dbReference>
<keyword evidence="4" id="KW-0449">Lipoprotein</keyword>
<evidence type="ECO:0000256" key="1">
    <source>
        <dbReference type="SAM" id="Phobius"/>
    </source>
</evidence>
<feature type="transmembrane region" description="Helical" evidence="1">
    <location>
        <begin position="278"/>
        <end position="298"/>
    </location>
</feature>
<dbReference type="Pfam" id="PF14257">
    <property type="entry name" value="DUF4349"/>
    <property type="match status" value="1"/>
</dbReference>
<accession>H8XU41</accession>
<keyword evidence="2" id="KW-0732">Signal</keyword>
<feature type="domain" description="DUF4349" evidence="3">
    <location>
        <begin position="64"/>
        <end position="296"/>
    </location>
</feature>
<keyword evidence="5" id="KW-1185">Reference proteome</keyword>
<dbReference type="STRING" id="1094466.KQS_04220"/>
<dbReference type="InterPro" id="IPR025645">
    <property type="entry name" value="DUF4349"/>
</dbReference>
<reference evidence="5" key="2">
    <citation type="submission" date="2012-03" db="EMBL/GenBank/DDBJ databases">
        <title>Complete genome sequence of Flavobacterium indicum GPTSA100-9T, isolated from warm spring water.</title>
        <authorList>
            <person name="Barbier P."/>
            <person name="Houel A."/>
            <person name="Loux V."/>
            <person name="Poulain J."/>
            <person name="Bernardet J.-F."/>
            <person name="Touchon M."/>
            <person name="Duchaud E."/>
        </authorList>
    </citation>
    <scope>NUCLEOTIDE SEQUENCE [LARGE SCALE GENOMIC DNA]</scope>
    <source>
        <strain evidence="5">DSM 17447 / CIP 109464 / GPTSA100-9</strain>
    </source>
</reference>
<dbReference type="PATRIC" id="fig|1094466.5.peg.828"/>
<evidence type="ECO:0000256" key="2">
    <source>
        <dbReference type="SAM" id="SignalP"/>
    </source>
</evidence>
<feature type="chain" id="PRO_5003616879" evidence="2">
    <location>
        <begin position="21"/>
        <end position="306"/>
    </location>
</feature>
<dbReference type="KEGG" id="fin:KQS_04220"/>
<keyword evidence="1" id="KW-1133">Transmembrane helix</keyword>